<keyword evidence="3" id="KW-0808">Transferase</keyword>
<dbReference type="InterPro" id="IPR011006">
    <property type="entry name" value="CheY-like_superfamily"/>
</dbReference>
<dbReference type="InterPro" id="IPR036388">
    <property type="entry name" value="WH-like_DNA-bd_sf"/>
</dbReference>
<sequence length="418" mass="47405">MQTSNPLTKQFLLAAKYQEIHALKQLQNSCASLTKLGDFVHQLQKERAMSNIFLASKSLRFSNELTQQIPITQSAQDTFYDSLKTTFISDNADPGHSRLYNLITYSLQALDVLPALRHQIGRQNVTPIHATQSFTQLIASLLNIILEAADGASDPHVTRLLVAYFNFMQGKEYAGQERACGAQAFAASKFTEDQKTQLAHFVQEQSHSFSFFNEYADDHLLKCYTSLIEHPVNKQVDQLRSLLQKLDDENAQPLSQLSEVWYEVTTTRIDIMHKIEQNISDHLIDSAAMQIACAQRKLNSNKQILNTLEQQYMPATDGQLALKNNEPTNTAASKLNSNKTMYDLILEQSQHIKQINQALVDAKRVITEQKVIHQAKYILIEQLKLTEEQAHKQLQKQAMDSHSSLYNVAQKIVELSDD</sequence>
<dbReference type="OrthoDB" id="9782798at2"/>
<dbReference type="Proteomes" id="UP000615003">
    <property type="component" value="Unassembled WGS sequence"/>
</dbReference>
<dbReference type="EMBL" id="LT965928">
    <property type="protein sequence ID" value="SOU41138.1"/>
    <property type="molecule type" value="Genomic_DNA"/>
</dbReference>
<evidence type="ECO:0000313" key="5">
    <source>
        <dbReference type="Proteomes" id="UP000615003"/>
    </source>
</evidence>
<dbReference type="PROSITE" id="PS50921">
    <property type="entry name" value="ANTAR"/>
    <property type="match status" value="1"/>
</dbReference>
<dbReference type="SMART" id="SM01012">
    <property type="entry name" value="ANTAR"/>
    <property type="match status" value="1"/>
</dbReference>
<dbReference type="Pfam" id="PF03861">
    <property type="entry name" value="ANTAR"/>
    <property type="match status" value="1"/>
</dbReference>
<dbReference type="SUPFAM" id="SSF52172">
    <property type="entry name" value="CheY-like"/>
    <property type="match status" value="1"/>
</dbReference>
<dbReference type="GO" id="GO:0016301">
    <property type="term" value="F:kinase activity"/>
    <property type="evidence" value="ECO:0007669"/>
    <property type="project" value="UniProtKB-KW"/>
</dbReference>
<dbReference type="Pfam" id="PF08376">
    <property type="entry name" value="NIT"/>
    <property type="match status" value="1"/>
</dbReference>
<reference evidence="3 4" key="2">
    <citation type="submission" date="2017-11" db="EMBL/GenBank/DDBJ databases">
        <authorList>
            <person name="Han C.G."/>
        </authorList>
    </citation>
    <scope>NUCLEOTIDE SEQUENCE [LARGE SCALE GENOMIC DNA]</scope>
    <source>
        <strain evidence="4">ATCC 43555</strain>
        <strain evidence="3">ATCC43555</strain>
    </source>
</reference>
<dbReference type="Proteomes" id="UP000238288">
    <property type="component" value="Chromosome PCAR9a"/>
</dbReference>
<evidence type="ECO:0000313" key="2">
    <source>
        <dbReference type="EMBL" id="MBE0381385.1"/>
    </source>
</evidence>
<evidence type="ECO:0000313" key="4">
    <source>
        <dbReference type="Proteomes" id="UP000238288"/>
    </source>
</evidence>
<feature type="domain" description="ANTAR" evidence="1">
    <location>
        <begin position="352"/>
        <end position="413"/>
    </location>
</feature>
<proteinExistence type="predicted"/>
<reference evidence="2 5" key="1">
    <citation type="submission" date="2015-06" db="EMBL/GenBank/DDBJ databases">
        <title>Genome sequence of Pseudoalteromonas carrageenovora.</title>
        <authorList>
            <person name="Xie B.-B."/>
            <person name="Rong J.-C."/>
            <person name="Qin Q.-L."/>
            <person name="Zhang Y.-Z."/>
        </authorList>
    </citation>
    <scope>NUCLEOTIDE SEQUENCE [LARGE SCALE GENOMIC DNA]</scope>
    <source>
        <strain evidence="2 5">IAM 12662</strain>
    </source>
</reference>
<accession>A0A2K4X9Z7</accession>
<dbReference type="AlphaFoldDB" id="A0A2K4X9Z7"/>
<dbReference type="RefSeq" id="WP_104642799.1">
    <property type="nucleotide sequence ID" value="NZ_AQGW01000014.1"/>
</dbReference>
<gene>
    <name evidence="3" type="ORF">PCAR9_A30305</name>
    <name evidence="2" type="ORF">PCARR_a3143</name>
</gene>
<name>A0A2K4X9Z7_PSEVC</name>
<dbReference type="InterPro" id="IPR005561">
    <property type="entry name" value="ANTAR"/>
</dbReference>
<dbReference type="GeneID" id="93663797"/>
<keyword evidence="3" id="KW-0418">Kinase</keyword>
<dbReference type="GO" id="GO:0003723">
    <property type="term" value="F:RNA binding"/>
    <property type="evidence" value="ECO:0007669"/>
    <property type="project" value="InterPro"/>
</dbReference>
<evidence type="ECO:0000313" key="3">
    <source>
        <dbReference type="EMBL" id="SOU41138.1"/>
    </source>
</evidence>
<dbReference type="EMBL" id="AQGW01000014">
    <property type="protein sequence ID" value="MBE0381385.1"/>
    <property type="molecule type" value="Genomic_DNA"/>
</dbReference>
<protein>
    <submittedName>
        <fullName evidence="3">Histidine kinase</fullName>
    </submittedName>
</protein>
<dbReference type="Gene3D" id="1.10.10.10">
    <property type="entry name" value="Winged helix-like DNA-binding domain superfamily/Winged helix DNA-binding domain"/>
    <property type="match status" value="1"/>
</dbReference>
<evidence type="ECO:0000259" key="1">
    <source>
        <dbReference type="PROSITE" id="PS50921"/>
    </source>
</evidence>
<keyword evidence="5" id="KW-1185">Reference proteome</keyword>
<dbReference type="InterPro" id="IPR013587">
    <property type="entry name" value="Nitrate/nitrite_sensing"/>
</dbReference>
<organism evidence="3 4">
    <name type="scientific">Pseudoalteromonas carrageenovora IAM 12662</name>
    <dbReference type="NCBI Taxonomy" id="1314868"/>
    <lineage>
        <taxon>Bacteria</taxon>
        <taxon>Pseudomonadati</taxon>
        <taxon>Pseudomonadota</taxon>
        <taxon>Gammaproteobacteria</taxon>
        <taxon>Alteromonadales</taxon>
        <taxon>Pseudoalteromonadaceae</taxon>
        <taxon>Pseudoalteromonas</taxon>
    </lineage>
</organism>